<dbReference type="OMA" id="GGDHAYW"/>
<dbReference type="Pfam" id="PF13927">
    <property type="entry name" value="Ig_3"/>
    <property type="match status" value="1"/>
</dbReference>
<dbReference type="Gene3D" id="2.60.40.10">
    <property type="entry name" value="Immunoglobulins"/>
    <property type="match status" value="10"/>
</dbReference>
<evidence type="ECO:0000256" key="4">
    <source>
        <dbReference type="ARBA" id="ARBA00022737"/>
    </source>
</evidence>
<dbReference type="Ensembl" id="ENSPMRT00000016822.1">
    <property type="protein sequence ID" value="ENSPMRP00000015754.1"/>
    <property type="gene ID" value="ENSPMRG00000010220.1"/>
</dbReference>
<feature type="transmembrane region" description="Helical" evidence="11">
    <location>
        <begin position="1089"/>
        <end position="1113"/>
    </location>
</feature>
<feature type="region of interest" description="Disordered" evidence="10">
    <location>
        <begin position="1157"/>
        <end position="1202"/>
    </location>
</feature>
<feature type="compositionally biased region" description="Basic residues" evidence="10">
    <location>
        <begin position="1120"/>
        <end position="1134"/>
    </location>
</feature>
<keyword evidence="9" id="KW-0393">Immunoglobulin domain</keyword>
<dbReference type="GO" id="GO:0021965">
    <property type="term" value="P:spinal cord ventral commissure morphogenesis"/>
    <property type="evidence" value="ECO:0007669"/>
    <property type="project" value="Ensembl"/>
</dbReference>
<dbReference type="InterPro" id="IPR036179">
    <property type="entry name" value="Ig-like_dom_sf"/>
</dbReference>
<evidence type="ECO:0000256" key="2">
    <source>
        <dbReference type="ARBA" id="ARBA00009588"/>
    </source>
</evidence>
<keyword evidence="5 11" id="KW-1133">Transmembrane helix</keyword>
<comment type="similarity">
    <text evidence="2">Belongs to the immunoglobulin superfamily. DCC family.</text>
</comment>
<feature type="region of interest" description="Disordered" evidence="10">
    <location>
        <begin position="1275"/>
        <end position="1313"/>
    </location>
</feature>
<dbReference type="GO" id="GO:0033564">
    <property type="term" value="P:anterior/posterior axon guidance"/>
    <property type="evidence" value="ECO:0007669"/>
    <property type="project" value="Ensembl"/>
</dbReference>
<dbReference type="GO" id="GO:0098839">
    <property type="term" value="C:postsynaptic density membrane"/>
    <property type="evidence" value="ECO:0007669"/>
    <property type="project" value="Ensembl"/>
</dbReference>
<feature type="domain" description="Fibronectin type-III" evidence="13">
    <location>
        <begin position="430"/>
        <end position="518"/>
    </location>
</feature>
<evidence type="ECO:0000256" key="6">
    <source>
        <dbReference type="ARBA" id="ARBA00023136"/>
    </source>
</evidence>
<keyword evidence="6 11" id="KW-0472">Membrane</keyword>
<dbReference type="GO" id="GO:0098609">
    <property type="term" value="P:cell-cell adhesion"/>
    <property type="evidence" value="ECO:0007669"/>
    <property type="project" value="TreeGrafter"/>
</dbReference>
<dbReference type="CDD" id="cd05722">
    <property type="entry name" value="IgI_1_Neogenin_like"/>
    <property type="match status" value="1"/>
</dbReference>
<dbReference type="GeneTree" id="ENSGT00940000158867"/>
<dbReference type="InterPro" id="IPR013783">
    <property type="entry name" value="Ig-like_fold"/>
</dbReference>
<dbReference type="Pfam" id="PF06583">
    <property type="entry name" value="Neogenin_C"/>
    <property type="match status" value="1"/>
</dbReference>
<evidence type="ECO:0000256" key="11">
    <source>
        <dbReference type="SAM" id="Phobius"/>
    </source>
</evidence>
<evidence type="ECO:0000256" key="10">
    <source>
        <dbReference type="SAM" id="MobiDB-lite"/>
    </source>
</evidence>
<keyword evidence="7" id="KW-1015">Disulfide bond</keyword>
<accession>A0A670IWA8</accession>
<evidence type="ECO:0000259" key="13">
    <source>
        <dbReference type="PROSITE" id="PS50853"/>
    </source>
</evidence>
<dbReference type="GO" id="GO:0098685">
    <property type="term" value="C:Schaffer collateral - CA1 synapse"/>
    <property type="evidence" value="ECO:0007669"/>
    <property type="project" value="Ensembl"/>
</dbReference>
<dbReference type="Proteomes" id="UP000472272">
    <property type="component" value="Chromosome 11"/>
</dbReference>
<evidence type="ECO:0000256" key="7">
    <source>
        <dbReference type="ARBA" id="ARBA00023157"/>
    </source>
</evidence>
<dbReference type="CDD" id="cd00063">
    <property type="entry name" value="FN3"/>
    <property type="match status" value="6"/>
</dbReference>
<evidence type="ECO:0000256" key="1">
    <source>
        <dbReference type="ARBA" id="ARBA00004479"/>
    </source>
</evidence>
<evidence type="ECO:0000256" key="3">
    <source>
        <dbReference type="ARBA" id="ARBA00022692"/>
    </source>
</evidence>
<dbReference type="InterPro" id="IPR007110">
    <property type="entry name" value="Ig-like_dom"/>
</dbReference>
<dbReference type="GO" id="GO:0033563">
    <property type="term" value="P:dorsal/ventral axon guidance"/>
    <property type="evidence" value="ECO:0007669"/>
    <property type="project" value="Ensembl"/>
</dbReference>
<dbReference type="SUPFAM" id="SSF48726">
    <property type="entry name" value="Immunoglobulin"/>
    <property type="match status" value="4"/>
</dbReference>
<name>A0A670IWA8_PODMU</name>
<evidence type="ECO:0000256" key="9">
    <source>
        <dbReference type="ARBA" id="ARBA00023319"/>
    </source>
</evidence>
<sequence length="1417" mass="155764">MLSWLETRRLWGDWVGCLNYKLVSLLSLFGTQVKGFTTLRFLIEPSDAVTMRGSNVLLNCTAESDQGIPVIKWKKDGVFLNLAVDERRQQFPNGSLLIQNIVHSRHHKPDEGLYQCEASLEGIGAIISRTAKVSVAGPLRFLSQTDSVTAFTGDTVLLKCEVVGEPMPIIHWQRNQEDLVLNPGDTRVAVLPSGSLQISRIQAGDGGIYRCLAKNPASSRTGNEAEVRVLSDPGLHRQQFFLQRPSNVVVVEGKDAVLECCVSGYPAPMFTWLRGDETIPFRSKKYSLLAGSNLLISNATDDDSGTYTCVVTYREENSSASAELSVLVPPWFINHPSNLYAYESMDIEFECSVSGKPIPTVQWIKNGEVVIPSDYFQIVGGSNLRILGLVKSDEGFYQCVAENDAGNAQTSAQLIIPEPAIPSSSILPSAPRDVVPVLVSSRFVRLSWRPPAEAKGNIQTYAVYFSRESVNRERALNTSQPGMLQLTVGNLKPEETYTFRVVAYNEWGQEKAHMQVPGPVENLRAVSVSPTSILITWEPPAYANGPVQGYRLYCTEVVTGKEQNIEVDDLSYKLEGLKKFTEYTLRFLAYNRYGPGVSTEDLTVRTLSDVPSAMPQNVSLEVVNSKSIKVSWLPPPPGTQNGFITGYKIRHRKTARRGEIETLEPNNLWYLFTGLDKGSQYSFQVAAMTVNGTGPSSDWYTAETPESDLDESQVPDQPSSLHVRPLSTSIVMSWTPPLNPNIVVRGYIIGYGVGSPYAETVRVDSKQRYYSIEHLEPSSHYVISLKAFNNAGEGVPLYESATTRSLTDPIDPLEVDFYPLLDDFPTSVPDISTPMLPPVGVQAVALTHDAVRVSWADNSVPKNQKTTEVRFYTVRWRTSYSTSAKYKSADTTALSHTVSGLKPNTMYEFSVMVTKGRRSSTWSMTAHATTYEAAPTSAPKDLTVITREGKPRAVIVSWQPPLEANGKITAYILFFTLDKNSPIDDWVMESISGDRLTHQIMDLNLDTVYYFRIQARNAKGVGPLSDPILFRTLKVEHPDKMANDQGRHGDGAYWPVDTNLIDRSSLNEPPIGQMHPPHGSVTPQKNSNLLVIIVVTVGVVTVVVVVIVAVICTRRSSAQQRKKRATHSAGKRKGSQKDLRPPDLWIHHEEMEMKNIEKPAGSDPAGRDSPIHSQSETQMGSKSASQSAPDTEEVGSSMSTLERSLAARRATRTKLMIPMDSQPSNPSVVSAIPVPTLESAQYPGILPSPTCGYPHPQFTLRPVPFPTLSVDRTFGTGRSKKTVTEGPAPQQTSMLPQTQPEHSSSEDAPSRTIPTACVRPTHPLRSFANPLLPPPMSAIEPKVPYTPLLSQTAPNLPKAQVKTASLGLAGKARSPLLPGHKQTEDAANVYEQDDLSEQMASLEGLMKQLNAITGSAF</sequence>
<proteinExistence type="inferred from homology"/>
<dbReference type="FunFam" id="2.60.40.10:FF:000551">
    <property type="entry name" value="Protogenin A"/>
    <property type="match status" value="1"/>
</dbReference>
<dbReference type="SMART" id="SM00060">
    <property type="entry name" value="FN3"/>
    <property type="match status" value="6"/>
</dbReference>
<evidence type="ECO:0000259" key="12">
    <source>
        <dbReference type="PROSITE" id="PS50835"/>
    </source>
</evidence>
<evidence type="ECO:0000256" key="8">
    <source>
        <dbReference type="ARBA" id="ARBA00023180"/>
    </source>
</evidence>
<dbReference type="SMART" id="SM00409">
    <property type="entry name" value="IG"/>
    <property type="match status" value="4"/>
</dbReference>
<feature type="domain" description="Fibronectin type-III" evidence="13">
    <location>
        <begin position="519"/>
        <end position="609"/>
    </location>
</feature>
<gene>
    <name evidence="14" type="primary">DCC</name>
</gene>
<dbReference type="FunFam" id="2.60.40.10:FF:000004">
    <property type="entry name" value="DCC isoform 1"/>
    <property type="match status" value="3"/>
</dbReference>
<keyword evidence="8" id="KW-0325">Glycoprotein</keyword>
<feature type="domain" description="Ig-like" evidence="12">
    <location>
        <begin position="138"/>
        <end position="228"/>
    </location>
</feature>
<feature type="domain" description="Fibronectin type-III" evidence="13">
    <location>
        <begin position="714"/>
        <end position="810"/>
    </location>
</feature>
<evidence type="ECO:0000256" key="5">
    <source>
        <dbReference type="ARBA" id="ARBA00022989"/>
    </source>
</evidence>
<dbReference type="SMART" id="SM00408">
    <property type="entry name" value="IGc2"/>
    <property type="match status" value="4"/>
</dbReference>
<dbReference type="PRINTS" id="PR00014">
    <property type="entry name" value="FNTYPEIII"/>
</dbReference>
<dbReference type="FunFam" id="2.60.40.10:FF:000189">
    <property type="entry name" value="Neogenin isoform 3"/>
    <property type="match status" value="1"/>
</dbReference>
<dbReference type="GO" id="GO:0030424">
    <property type="term" value="C:axon"/>
    <property type="evidence" value="ECO:0007669"/>
    <property type="project" value="Ensembl"/>
</dbReference>
<dbReference type="FunFam" id="2.60.40.10:FF:000216">
    <property type="entry name" value="neogenin isoform X1"/>
    <property type="match status" value="1"/>
</dbReference>
<feature type="compositionally biased region" description="Polar residues" evidence="10">
    <location>
        <begin position="1171"/>
        <end position="1202"/>
    </location>
</feature>
<dbReference type="Pfam" id="PF00041">
    <property type="entry name" value="fn3"/>
    <property type="match status" value="6"/>
</dbReference>
<reference evidence="14" key="2">
    <citation type="submission" date="2025-08" db="UniProtKB">
        <authorList>
            <consortium name="Ensembl"/>
        </authorList>
    </citation>
    <scope>IDENTIFICATION</scope>
</reference>
<feature type="region of interest" description="Disordered" evidence="10">
    <location>
        <begin position="1117"/>
        <end position="1143"/>
    </location>
</feature>
<dbReference type="PROSITE" id="PS50853">
    <property type="entry name" value="FN3"/>
    <property type="match status" value="6"/>
</dbReference>
<dbReference type="PROSITE" id="PS50835">
    <property type="entry name" value="IG_LIKE"/>
    <property type="match status" value="4"/>
</dbReference>
<feature type="domain" description="Ig-like" evidence="12">
    <location>
        <begin position="39"/>
        <end position="134"/>
    </location>
</feature>
<dbReference type="CDD" id="cd00096">
    <property type="entry name" value="Ig"/>
    <property type="match status" value="1"/>
</dbReference>
<dbReference type="FunFam" id="2.60.40.10:FF:000101">
    <property type="entry name" value="Neogenin isoform 1"/>
    <property type="match status" value="1"/>
</dbReference>
<dbReference type="GO" id="GO:0099170">
    <property type="term" value="P:postsynaptic modulation of chemical synaptic transmission"/>
    <property type="evidence" value="ECO:0007669"/>
    <property type="project" value="Ensembl"/>
</dbReference>
<feature type="region of interest" description="Disordered" evidence="10">
    <location>
        <begin position="694"/>
        <end position="721"/>
    </location>
</feature>
<protein>
    <submittedName>
        <fullName evidence="14">DCC netrin 1 receptor</fullName>
    </submittedName>
</protein>
<dbReference type="InterPro" id="IPR010560">
    <property type="entry name" value="Neogenin_C"/>
</dbReference>
<dbReference type="InterPro" id="IPR003961">
    <property type="entry name" value="FN3_dom"/>
</dbReference>
<dbReference type="InterPro" id="IPR013098">
    <property type="entry name" value="Ig_I-set"/>
</dbReference>
<dbReference type="GO" id="GO:0001764">
    <property type="term" value="P:neuron migration"/>
    <property type="evidence" value="ECO:0007669"/>
    <property type="project" value="Ensembl"/>
</dbReference>
<comment type="subcellular location">
    <subcellularLocation>
        <location evidence="1">Membrane</location>
        <topology evidence="1">Single-pass type I membrane protein</topology>
    </subcellularLocation>
</comment>
<reference evidence="14 15" key="1">
    <citation type="journal article" date="2019" name="Proc. Natl. Acad. Sci. U.S.A.">
        <title>Regulatory changes in pterin and carotenoid genes underlie balanced color polymorphisms in the wall lizard.</title>
        <authorList>
            <person name="Andrade P."/>
            <person name="Pinho C."/>
            <person name="Perez I de Lanuza G."/>
            <person name="Afonso S."/>
            <person name="Brejcha J."/>
            <person name="Rubin C.J."/>
            <person name="Wallerman O."/>
            <person name="Pereira P."/>
            <person name="Sabatino S.J."/>
            <person name="Bellati A."/>
            <person name="Pellitteri-Rosa D."/>
            <person name="Bosakova Z."/>
            <person name="Bunikis I."/>
            <person name="Carretero M.A."/>
            <person name="Feiner N."/>
            <person name="Marsik P."/>
            <person name="Pauperio F."/>
            <person name="Salvi D."/>
            <person name="Soler L."/>
            <person name="While G.M."/>
            <person name="Uller T."/>
            <person name="Font E."/>
            <person name="Andersson L."/>
            <person name="Carneiro M."/>
        </authorList>
    </citation>
    <scope>NUCLEOTIDE SEQUENCE</scope>
</reference>
<keyword evidence="15" id="KW-1185">Reference proteome</keyword>
<evidence type="ECO:0000313" key="15">
    <source>
        <dbReference type="Proteomes" id="UP000472272"/>
    </source>
</evidence>
<feature type="compositionally biased region" description="Polar residues" evidence="10">
    <location>
        <begin position="1289"/>
        <end position="1302"/>
    </location>
</feature>
<feature type="domain" description="Ig-like" evidence="12">
    <location>
        <begin position="330"/>
        <end position="415"/>
    </location>
</feature>
<evidence type="ECO:0000313" key="14">
    <source>
        <dbReference type="Ensembl" id="ENSPMRP00000015754.1"/>
    </source>
</evidence>
<dbReference type="SUPFAM" id="SSF49265">
    <property type="entry name" value="Fibronectin type III"/>
    <property type="match status" value="4"/>
</dbReference>
<dbReference type="Pfam" id="PF07679">
    <property type="entry name" value="I-set"/>
    <property type="match status" value="2"/>
</dbReference>
<dbReference type="FunFam" id="2.60.40.10:FF:000187">
    <property type="entry name" value="neogenin isoform X2"/>
    <property type="match status" value="1"/>
</dbReference>
<keyword evidence="4" id="KW-0677">Repeat</keyword>
<dbReference type="Pfam" id="PF13895">
    <property type="entry name" value="Ig_2"/>
    <property type="match status" value="1"/>
</dbReference>
<feature type="domain" description="Ig-like" evidence="12">
    <location>
        <begin position="233"/>
        <end position="325"/>
    </location>
</feature>
<feature type="domain" description="Fibronectin type-III" evidence="13">
    <location>
        <begin position="614"/>
        <end position="707"/>
    </location>
</feature>
<dbReference type="PANTHER" id="PTHR44170">
    <property type="entry name" value="PROTEIN SIDEKICK"/>
    <property type="match status" value="1"/>
</dbReference>
<feature type="domain" description="Fibronectin type-III" evidence="13">
    <location>
        <begin position="837"/>
        <end position="933"/>
    </location>
</feature>
<dbReference type="InterPro" id="IPR003598">
    <property type="entry name" value="Ig_sub2"/>
</dbReference>
<dbReference type="FunFam" id="2.60.40.10:FF:000133">
    <property type="entry name" value="Neogenin isoform 1"/>
    <property type="match status" value="1"/>
</dbReference>
<dbReference type="InterPro" id="IPR003599">
    <property type="entry name" value="Ig_sub"/>
</dbReference>
<dbReference type="InterPro" id="IPR036116">
    <property type="entry name" value="FN3_sf"/>
</dbReference>
<keyword evidence="3 11" id="KW-0812">Transmembrane</keyword>
<reference evidence="14" key="3">
    <citation type="submission" date="2025-09" db="UniProtKB">
        <authorList>
            <consortium name="Ensembl"/>
        </authorList>
    </citation>
    <scope>IDENTIFICATION</scope>
</reference>
<organism evidence="14 15">
    <name type="scientific">Podarcis muralis</name>
    <name type="common">Wall lizard</name>
    <name type="synonym">Lacerta muralis</name>
    <dbReference type="NCBI Taxonomy" id="64176"/>
    <lineage>
        <taxon>Eukaryota</taxon>
        <taxon>Metazoa</taxon>
        <taxon>Chordata</taxon>
        <taxon>Craniata</taxon>
        <taxon>Vertebrata</taxon>
        <taxon>Euteleostomi</taxon>
        <taxon>Lepidosauria</taxon>
        <taxon>Squamata</taxon>
        <taxon>Bifurcata</taxon>
        <taxon>Unidentata</taxon>
        <taxon>Episquamata</taxon>
        <taxon>Laterata</taxon>
        <taxon>Lacertibaenia</taxon>
        <taxon>Lacertidae</taxon>
        <taxon>Podarcis</taxon>
    </lineage>
</organism>
<dbReference type="PANTHER" id="PTHR44170:SF8">
    <property type="entry name" value="NETRIN RECEPTOR DCC"/>
    <property type="match status" value="1"/>
</dbReference>
<dbReference type="FunFam" id="2.60.40.10:FF:000106">
    <property type="entry name" value="Neogenin isoform 1"/>
    <property type="match status" value="1"/>
</dbReference>
<feature type="domain" description="Fibronectin type-III" evidence="13">
    <location>
        <begin position="938"/>
        <end position="1035"/>
    </location>
</feature>